<dbReference type="PATRIC" id="fig|1111454.3.peg.2216"/>
<evidence type="ECO:0000256" key="1">
    <source>
        <dbReference type="SAM" id="Phobius"/>
    </source>
</evidence>
<dbReference type="eggNOG" id="COG1055">
    <property type="taxonomic scope" value="Bacteria"/>
</dbReference>
<protein>
    <submittedName>
        <fullName evidence="3">Putative membrane protein</fullName>
    </submittedName>
</protein>
<dbReference type="InterPro" id="IPR051475">
    <property type="entry name" value="Diverse_Ion_Transporter"/>
</dbReference>
<comment type="caution">
    <text evidence="3">The sequence shown here is derived from an EMBL/GenBank/DDBJ whole genome shotgun (WGS) entry which is preliminary data.</text>
</comment>
<organism evidence="3 4">
    <name type="scientific">Megasphaera vaginalis</name>
    <name type="common">ex Srinivasan et al. 2021</name>
    <dbReference type="NCBI Taxonomy" id="1111454"/>
    <lineage>
        <taxon>Bacteria</taxon>
        <taxon>Bacillati</taxon>
        <taxon>Bacillota</taxon>
        <taxon>Negativicutes</taxon>
        <taxon>Veillonellales</taxon>
        <taxon>Veillonellaceae</taxon>
        <taxon>Megasphaera</taxon>
    </lineage>
</organism>
<evidence type="ECO:0000313" key="3">
    <source>
        <dbReference type="EMBL" id="ERT56448.1"/>
    </source>
</evidence>
<accession>U7UDB8</accession>
<evidence type="ECO:0000313" key="4">
    <source>
        <dbReference type="Proteomes" id="UP000017090"/>
    </source>
</evidence>
<feature type="chain" id="PRO_5004689598" evidence="2">
    <location>
        <begin position="25"/>
        <end position="481"/>
    </location>
</feature>
<keyword evidence="1" id="KW-0812">Transmembrane</keyword>
<feature type="transmembrane region" description="Helical" evidence="1">
    <location>
        <begin position="341"/>
        <end position="359"/>
    </location>
</feature>
<dbReference type="Pfam" id="PF16980">
    <property type="entry name" value="CitMHS_2"/>
    <property type="match status" value="1"/>
</dbReference>
<dbReference type="Proteomes" id="UP000017090">
    <property type="component" value="Unassembled WGS sequence"/>
</dbReference>
<dbReference type="AlphaFoldDB" id="U7UDB8"/>
<dbReference type="InterPro" id="IPR031566">
    <property type="entry name" value="CitMHS_2"/>
</dbReference>
<feature type="transmembrane region" description="Helical" evidence="1">
    <location>
        <begin position="66"/>
        <end position="87"/>
    </location>
</feature>
<keyword evidence="2" id="KW-0732">Signal</keyword>
<feature type="transmembrane region" description="Helical" evidence="1">
    <location>
        <begin position="457"/>
        <end position="480"/>
    </location>
</feature>
<feature type="transmembrane region" description="Helical" evidence="1">
    <location>
        <begin position="133"/>
        <end position="156"/>
    </location>
</feature>
<keyword evidence="1" id="KW-1133">Transmembrane helix</keyword>
<keyword evidence="4" id="KW-1185">Reference proteome</keyword>
<feature type="signal peptide" evidence="2">
    <location>
        <begin position="1"/>
        <end position="24"/>
    </location>
</feature>
<proteinExistence type="predicted"/>
<reference evidence="3 4" key="1">
    <citation type="submission" date="2013-09" db="EMBL/GenBank/DDBJ databases">
        <authorList>
            <person name="Durkin A.S."/>
            <person name="Haft D.R."/>
            <person name="McCorrison J."/>
            <person name="Torralba M."/>
            <person name="Gillis M."/>
            <person name="Haft D.H."/>
            <person name="Methe B."/>
            <person name="Sutton G."/>
            <person name="Nelson K.E."/>
        </authorList>
    </citation>
    <scope>NUCLEOTIDE SEQUENCE [LARGE SCALE GENOMIC DNA]</scope>
    <source>
        <strain evidence="3 4">BV3C16-1</strain>
    </source>
</reference>
<dbReference type="PANTHER" id="PTHR43568">
    <property type="entry name" value="P PROTEIN"/>
    <property type="match status" value="1"/>
</dbReference>
<dbReference type="PANTHER" id="PTHR43568:SF1">
    <property type="entry name" value="P PROTEIN"/>
    <property type="match status" value="1"/>
</dbReference>
<feature type="transmembrane region" description="Helical" evidence="1">
    <location>
        <begin position="168"/>
        <end position="191"/>
    </location>
</feature>
<name>U7UDB8_9FIRM</name>
<dbReference type="EMBL" id="AWXA01000062">
    <property type="protein sequence ID" value="ERT56448.1"/>
    <property type="molecule type" value="Genomic_DNA"/>
</dbReference>
<gene>
    <name evidence="3" type="ORF">HMPREF1250_1579</name>
</gene>
<dbReference type="RefSeq" id="WP_023054611.1">
    <property type="nucleotide sequence ID" value="NZ_AWXA01000062.1"/>
</dbReference>
<feature type="transmembrane region" description="Helical" evidence="1">
    <location>
        <begin position="261"/>
        <end position="280"/>
    </location>
</feature>
<feature type="transmembrane region" description="Helical" evidence="1">
    <location>
        <begin position="391"/>
        <end position="411"/>
    </location>
</feature>
<dbReference type="OrthoDB" id="9765532at2"/>
<feature type="transmembrane region" description="Helical" evidence="1">
    <location>
        <begin position="418"/>
        <end position="437"/>
    </location>
</feature>
<evidence type="ECO:0000256" key="2">
    <source>
        <dbReference type="SAM" id="SignalP"/>
    </source>
</evidence>
<feature type="transmembrane region" description="Helical" evidence="1">
    <location>
        <begin position="300"/>
        <end position="320"/>
    </location>
</feature>
<sequence>MKNNIRTLICTLTVLLCCIPAVFADEGTHHLVNQTLPLWSIIPFVGMLLSIAIIPLVKPDWWGKNMLLVALGWSLVFLVPFAIAYGLSEAWFRLLESVLLDYIPFIVLLFGLFAAAGGIAVKGTLAGTTRVNAALLFIGTILASWIGTTGAAMVMIRPLIRANEWRKYKVHIVVFFIFLVANIGGCLTPLGDPPLFMGFQRGVPFTWTFNLFPILVFNMILLFALFYFIDRHYYKKELAEGRYPIDELAEEVREPIRIEGLYNFIFIFMIIIGVVANGVLPKMIPAFADGAGIPVFDEIIFPYATLVEIIIILAASFLSLKMTKQSTRELNSFSHAPILEVAKLFIGIFITMIPALIFLKTHGAELGLNQPWQMFWAAGALSSFLDNTPTYLVFLQTAGALGATSGIATTVGTVAVPMLEAISAGAVFMGANTYIGNAPNFMVKSIAEENGIKMPSFFGYMGWSCAILIPTFIIDMLVFFL</sequence>
<keyword evidence="1" id="KW-0472">Membrane</keyword>
<feature type="transmembrane region" description="Helical" evidence="1">
    <location>
        <begin position="99"/>
        <end position="121"/>
    </location>
</feature>
<feature type="transmembrane region" description="Helical" evidence="1">
    <location>
        <begin position="211"/>
        <end position="229"/>
    </location>
</feature>